<reference evidence="2 3" key="1">
    <citation type="submission" date="2018-11" db="EMBL/GenBank/DDBJ databases">
        <title>Tabrizicola sp. isolated from sediment of alpine lake.</title>
        <authorList>
            <person name="Liu Z."/>
        </authorList>
    </citation>
    <scope>NUCLEOTIDE SEQUENCE [LARGE SCALE GENOMIC DNA]</scope>
    <source>
        <strain evidence="2 3">DRYC-M-16</strain>
    </source>
</reference>
<dbReference type="RefSeq" id="WP_135433022.1">
    <property type="nucleotide sequence ID" value="NZ_RPEM01000012.1"/>
</dbReference>
<protein>
    <submittedName>
        <fullName evidence="2">Dihydroorotate dehydrogenase</fullName>
    </submittedName>
</protein>
<evidence type="ECO:0000313" key="2">
    <source>
        <dbReference type="EMBL" id="TGD42062.1"/>
    </source>
</evidence>
<keyword evidence="1" id="KW-1133">Transmembrane helix</keyword>
<keyword evidence="1" id="KW-0472">Membrane</keyword>
<dbReference type="Proteomes" id="UP000297741">
    <property type="component" value="Unassembled WGS sequence"/>
</dbReference>
<dbReference type="EMBL" id="RPEM01000012">
    <property type="protein sequence ID" value="TGD42062.1"/>
    <property type="molecule type" value="Genomic_DNA"/>
</dbReference>
<organism evidence="2 3">
    <name type="scientific">Pseudotabrizicola sediminis</name>
    <dbReference type="NCBI Taxonomy" id="2486418"/>
    <lineage>
        <taxon>Bacteria</taxon>
        <taxon>Pseudomonadati</taxon>
        <taxon>Pseudomonadota</taxon>
        <taxon>Alphaproteobacteria</taxon>
        <taxon>Rhodobacterales</taxon>
        <taxon>Paracoccaceae</taxon>
        <taxon>Pseudotabrizicola</taxon>
    </lineage>
</organism>
<comment type="caution">
    <text evidence="2">The sequence shown here is derived from an EMBL/GenBank/DDBJ whole genome shotgun (WGS) entry which is preliminary data.</text>
</comment>
<gene>
    <name evidence="2" type="ORF">EEB11_16030</name>
</gene>
<evidence type="ECO:0000313" key="3">
    <source>
        <dbReference type="Proteomes" id="UP000297741"/>
    </source>
</evidence>
<sequence>MKTQTEKTSEPDLDALFAQARAHPPATEDAFMARVLADASALQPRADVRPVPRTRPRSGLWARLAAALGGALAVAGVGTAAMAGLVIGYVQPEPMVSLAGSIGFGMTESLDLLSGFDALLTEDVSQ</sequence>
<accession>A0ABY2KMC1</accession>
<keyword evidence="1" id="KW-0812">Transmembrane</keyword>
<name>A0ABY2KMC1_9RHOB</name>
<evidence type="ECO:0000256" key="1">
    <source>
        <dbReference type="SAM" id="Phobius"/>
    </source>
</evidence>
<feature type="transmembrane region" description="Helical" evidence="1">
    <location>
        <begin position="64"/>
        <end position="90"/>
    </location>
</feature>
<keyword evidence="3" id="KW-1185">Reference proteome</keyword>
<proteinExistence type="predicted"/>